<dbReference type="PANTHER" id="PTHR13055:SF11">
    <property type="entry name" value="PLEXIN DOMAIN-CONTAINING PROTEIN 2"/>
    <property type="match status" value="1"/>
</dbReference>
<dbReference type="SMART" id="SM00423">
    <property type="entry name" value="PSI"/>
    <property type="match status" value="1"/>
</dbReference>
<gene>
    <name evidence="11" type="ORF">D4764_15G0010370</name>
</gene>
<dbReference type="GO" id="GO:0016020">
    <property type="term" value="C:membrane"/>
    <property type="evidence" value="ECO:0007669"/>
    <property type="project" value="UniProtKB-SubCell"/>
</dbReference>
<dbReference type="Proteomes" id="UP000324091">
    <property type="component" value="Chromosome 15"/>
</dbReference>
<evidence type="ECO:0000256" key="7">
    <source>
        <dbReference type="ARBA" id="ARBA00023180"/>
    </source>
</evidence>
<comment type="subcellular location">
    <subcellularLocation>
        <location evidence="1">Membrane</location>
        <topology evidence="1">Single-pass type I membrane protein</topology>
    </subcellularLocation>
</comment>
<evidence type="ECO:0000313" key="12">
    <source>
        <dbReference type="Proteomes" id="UP000324091"/>
    </source>
</evidence>
<feature type="domain" description="PSI" evidence="10">
    <location>
        <begin position="301"/>
        <end position="346"/>
    </location>
</feature>
<keyword evidence="7" id="KW-0325">Glycoprotein</keyword>
<accession>A0A5C6P261</accession>
<proteinExistence type="inferred from homology"/>
<dbReference type="EMBL" id="RHFK02000007">
    <property type="protein sequence ID" value="TWW73643.1"/>
    <property type="molecule type" value="Genomic_DNA"/>
</dbReference>
<comment type="caution">
    <text evidence="11">The sequence shown here is derived from an EMBL/GenBank/DDBJ whole genome shotgun (WGS) entry which is preliminary data.</text>
</comment>
<keyword evidence="6 9" id="KW-0472">Membrane</keyword>
<dbReference type="Pfam" id="PF01437">
    <property type="entry name" value="PSI"/>
    <property type="match status" value="1"/>
</dbReference>
<dbReference type="InterPro" id="IPR031152">
    <property type="entry name" value="PLXDC"/>
</dbReference>
<feature type="region of interest" description="Disordered" evidence="8">
    <location>
        <begin position="1"/>
        <end position="61"/>
    </location>
</feature>
<keyword evidence="4" id="KW-0732">Signal</keyword>
<organism evidence="11 12">
    <name type="scientific">Takifugu flavidus</name>
    <name type="common">sansaifugu</name>
    <dbReference type="NCBI Taxonomy" id="433684"/>
    <lineage>
        <taxon>Eukaryota</taxon>
        <taxon>Metazoa</taxon>
        <taxon>Chordata</taxon>
        <taxon>Craniata</taxon>
        <taxon>Vertebrata</taxon>
        <taxon>Euteleostomi</taxon>
        <taxon>Actinopterygii</taxon>
        <taxon>Neopterygii</taxon>
        <taxon>Teleostei</taxon>
        <taxon>Neoteleostei</taxon>
        <taxon>Acanthomorphata</taxon>
        <taxon>Eupercaria</taxon>
        <taxon>Tetraodontiformes</taxon>
        <taxon>Tetradontoidea</taxon>
        <taxon>Tetraodontidae</taxon>
        <taxon>Takifugu</taxon>
    </lineage>
</organism>
<feature type="compositionally biased region" description="Basic and acidic residues" evidence="8">
    <location>
        <begin position="44"/>
        <end position="58"/>
    </location>
</feature>
<evidence type="ECO:0000256" key="4">
    <source>
        <dbReference type="ARBA" id="ARBA00022729"/>
    </source>
</evidence>
<name>A0A5C6P261_9TELE</name>
<sequence>VYLTDSQELSSPEGPSNVGHKPIEKARWPLRNGSEAPRGPAHKRGPDKEQHHPEEQKTNHIPTQTVIISSSVCCFLFSPPCFLILAQDIDHTYYTSKIYGPGDAASKELWVKRDDMWKVCSFLSSSYRQTERVTLSFEFPFYGHILKEVTVAAGGFIYTGDVIHQMLTATQYIAPLMANFDLHLSENSNVLYSDNGTALVVQWNRVVLRDNIRVGTFTFQAVLHSDGRIVFAYKQIPVDIAVINTEMHPVKVGLADAFVVLHELEQIPDVRRRTIFEYHKVDIIKSRICNYTVVEMVPLPTCLQFTSCGPCVTAQIGFNCSWCSRLQRCSSGIDRNRQDWVDLGCLEEKRDPLCLRTADVTNAASRHLGLTTPSVTPTATQQRTSSLASTPFSKASAHTRLWTHNSTEGRVIATLRPPAGRTADAEEQAAGQRNKRHPFGLLAGIVMVTVIVMVAFFTSVYIYNHPTSSISLFFIEVSHSSPPSSSFVKDVYKRRPNRWPVLKFRRRGDCSTYTDVESLSQDRDTMVIIDPKQSFVMSDRRESEQKEGFIVPDQRERFLVADAT</sequence>
<evidence type="ECO:0000256" key="2">
    <source>
        <dbReference type="ARBA" id="ARBA00010297"/>
    </source>
</evidence>
<feature type="compositionally biased region" description="Polar residues" evidence="8">
    <location>
        <begin position="1"/>
        <end position="14"/>
    </location>
</feature>
<feature type="transmembrane region" description="Helical" evidence="9">
    <location>
        <begin position="439"/>
        <end position="463"/>
    </location>
</feature>
<dbReference type="AlphaFoldDB" id="A0A5C6P261"/>
<reference evidence="11 12" key="1">
    <citation type="submission" date="2019-04" db="EMBL/GenBank/DDBJ databases">
        <title>Chromosome genome assembly for Takifugu flavidus.</title>
        <authorList>
            <person name="Xiao S."/>
        </authorList>
    </citation>
    <scope>NUCLEOTIDE SEQUENCE [LARGE SCALE GENOMIC DNA]</scope>
    <source>
        <strain evidence="11">HTHZ2018</strain>
        <tissue evidence="11">Muscle</tissue>
    </source>
</reference>
<dbReference type="InterPro" id="IPR016201">
    <property type="entry name" value="PSI"/>
</dbReference>
<evidence type="ECO:0000259" key="10">
    <source>
        <dbReference type="SMART" id="SM00423"/>
    </source>
</evidence>
<evidence type="ECO:0000256" key="3">
    <source>
        <dbReference type="ARBA" id="ARBA00022692"/>
    </source>
</evidence>
<evidence type="ECO:0000256" key="1">
    <source>
        <dbReference type="ARBA" id="ARBA00004479"/>
    </source>
</evidence>
<evidence type="ECO:0000256" key="8">
    <source>
        <dbReference type="SAM" id="MobiDB-lite"/>
    </source>
</evidence>
<feature type="non-terminal residue" evidence="11">
    <location>
        <position position="1"/>
    </location>
</feature>
<keyword evidence="5 9" id="KW-1133">Transmembrane helix</keyword>
<dbReference type="InterPro" id="IPR002165">
    <property type="entry name" value="Plexin_repeat"/>
</dbReference>
<evidence type="ECO:0000256" key="6">
    <source>
        <dbReference type="ARBA" id="ARBA00023136"/>
    </source>
</evidence>
<evidence type="ECO:0000256" key="9">
    <source>
        <dbReference type="SAM" id="Phobius"/>
    </source>
</evidence>
<dbReference type="PANTHER" id="PTHR13055">
    <property type="entry name" value="TUMOR ENDOTHELIAL MARKER 7 RELATED"/>
    <property type="match status" value="1"/>
</dbReference>
<keyword evidence="3 9" id="KW-0812">Transmembrane</keyword>
<evidence type="ECO:0000256" key="5">
    <source>
        <dbReference type="ARBA" id="ARBA00022989"/>
    </source>
</evidence>
<comment type="similarity">
    <text evidence="2">Belongs to the plexin family.</text>
</comment>
<keyword evidence="12" id="KW-1185">Reference proteome</keyword>
<protein>
    <submittedName>
        <fullName evidence="11">Plexin domain-containing protein 2</fullName>
    </submittedName>
</protein>
<evidence type="ECO:0000313" key="11">
    <source>
        <dbReference type="EMBL" id="TWW73643.1"/>
    </source>
</evidence>